<dbReference type="RefSeq" id="WP_075049482.1">
    <property type="nucleotide sequence ID" value="NZ_CP006867.1"/>
</dbReference>
<feature type="binding site" evidence="2">
    <location>
        <position position="150"/>
    </location>
    <ligand>
        <name>Ni(2+)</name>
        <dbReference type="ChEBI" id="CHEBI:49786"/>
    </ligand>
</feature>
<feature type="binding site" evidence="2">
    <location>
        <position position="104"/>
    </location>
    <ligand>
        <name>Mg(2+)</name>
        <dbReference type="ChEBI" id="CHEBI:18420"/>
    </ligand>
</feature>
<dbReference type="InterPro" id="IPR001501">
    <property type="entry name" value="Ni-dep_hyd_lsu"/>
</dbReference>
<dbReference type="PANTHER" id="PTHR43600:SF4">
    <property type="entry name" value="CYTOSOLIC NIFE-HYDROGENASE, ALPHA SUBUNIT"/>
    <property type="match status" value="1"/>
</dbReference>
<organism evidence="3 4">
    <name type="scientific">Ignicoccus islandicus DSM 13165</name>
    <dbReference type="NCBI Taxonomy" id="940295"/>
    <lineage>
        <taxon>Archaea</taxon>
        <taxon>Thermoproteota</taxon>
        <taxon>Thermoprotei</taxon>
        <taxon>Desulfurococcales</taxon>
        <taxon>Desulfurococcaceae</taxon>
        <taxon>Ignicoccus</taxon>
    </lineage>
</organism>
<dbReference type="PANTHER" id="PTHR43600">
    <property type="entry name" value="COENZYME F420 HYDROGENASE, SUBUNIT ALPHA"/>
    <property type="match status" value="1"/>
</dbReference>
<dbReference type="KEGG" id="iis:EYM_02305"/>
<evidence type="ECO:0000313" key="4">
    <source>
        <dbReference type="Proteomes" id="UP000060778"/>
    </source>
</evidence>
<comment type="cofactor">
    <cofactor evidence="2">
        <name>Fe cation</name>
        <dbReference type="ChEBI" id="CHEBI:24875"/>
    </cofactor>
</comment>
<dbReference type="GO" id="GO:0008901">
    <property type="term" value="F:ferredoxin hydrogenase activity"/>
    <property type="evidence" value="ECO:0007669"/>
    <property type="project" value="InterPro"/>
</dbReference>
<gene>
    <name evidence="3" type="ORF">EYM_02305</name>
</gene>
<dbReference type="SUPFAM" id="SSF56762">
    <property type="entry name" value="HydB/Nqo4-like"/>
    <property type="match status" value="1"/>
</dbReference>
<dbReference type="GeneID" id="30679861"/>
<sequence>MNATGKLGTHKADELLELFREEYDRPLRPLFYHHARVIETVHMFELLKELMDNPELYEGEYLAEPDGMRLERGVGGLEAPRGVLFHDVRAVEDNGTVRVAKFNIITPTALNAAAMEADLRAYLIGKNVKALGDQGLYAAVSSIIRSYDPCMACATHSVNRIGGFKIAIVKNGKEVKTISL</sequence>
<dbReference type="PROSITE" id="PS00508">
    <property type="entry name" value="NI_HGENASE_L_2"/>
    <property type="match status" value="1"/>
</dbReference>
<evidence type="ECO:0000256" key="2">
    <source>
        <dbReference type="PIRSR" id="PIRSR601501-1"/>
    </source>
</evidence>
<dbReference type="OrthoDB" id="42371at2157"/>
<dbReference type="Gene3D" id="1.10.645.10">
    <property type="entry name" value="Cytochrome-c3 Hydrogenase, chain B"/>
    <property type="match status" value="1"/>
</dbReference>
<feature type="binding site" evidence="2">
    <location>
        <position position="156"/>
    </location>
    <ligand>
        <name>Mg(2+)</name>
        <dbReference type="ChEBI" id="CHEBI:18420"/>
    </ligand>
</feature>
<keyword evidence="4" id="KW-1185">Reference proteome</keyword>
<evidence type="ECO:0000313" key="3">
    <source>
        <dbReference type="EMBL" id="ALU12310.1"/>
    </source>
</evidence>
<proteinExistence type="predicted"/>
<dbReference type="STRING" id="940295.EYM_02305"/>
<protein>
    <recommendedName>
        <fullName evidence="5">Ni/Fe hydrogenase subunit alpha</fullName>
    </recommendedName>
</protein>
<accession>A0A0U3FKD0</accession>
<dbReference type="GO" id="GO:0016151">
    <property type="term" value="F:nickel cation binding"/>
    <property type="evidence" value="ECO:0007669"/>
    <property type="project" value="InterPro"/>
</dbReference>
<dbReference type="AlphaFoldDB" id="A0A0U3FKD0"/>
<dbReference type="InterPro" id="IPR029014">
    <property type="entry name" value="NiFe-Hase_large"/>
</dbReference>
<feature type="binding site" evidence="2">
    <location>
        <position position="153"/>
    </location>
    <ligand>
        <name>Fe cation</name>
        <dbReference type="ChEBI" id="CHEBI:24875"/>
    </ligand>
</feature>
<keyword evidence="2" id="KW-0533">Nickel</keyword>
<dbReference type="EMBL" id="CP006867">
    <property type="protein sequence ID" value="ALU12310.1"/>
    <property type="molecule type" value="Genomic_DNA"/>
</dbReference>
<keyword evidence="2" id="KW-0479">Metal-binding</keyword>
<dbReference type="InterPro" id="IPR018194">
    <property type="entry name" value="Ni-dep_hyd_lsu_Ni_BS"/>
</dbReference>
<evidence type="ECO:0008006" key="5">
    <source>
        <dbReference type="Google" id="ProtNLM"/>
    </source>
</evidence>
<name>A0A0U3FKD0_9CREN</name>
<keyword evidence="2" id="KW-0408">Iron</keyword>
<dbReference type="Pfam" id="PF00374">
    <property type="entry name" value="NiFeSe_Hases"/>
    <property type="match status" value="1"/>
</dbReference>
<reference evidence="3 4" key="1">
    <citation type="submission" date="2013-11" db="EMBL/GenBank/DDBJ databases">
        <title>Comparative genomics of Ignicoccus.</title>
        <authorList>
            <person name="Podar M."/>
        </authorList>
    </citation>
    <scope>NUCLEOTIDE SEQUENCE [LARGE SCALE GENOMIC DNA]</scope>
    <source>
        <strain evidence="3 4">DSM 13165</strain>
    </source>
</reference>
<comment type="cofactor">
    <cofactor evidence="2">
        <name>Ni(2+)</name>
        <dbReference type="ChEBI" id="CHEBI:49786"/>
    </cofactor>
</comment>
<dbReference type="Proteomes" id="UP000060778">
    <property type="component" value="Chromosome"/>
</dbReference>
<keyword evidence="1" id="KW-0560">Oxidoreductase</keyword>
<evidence type="ECO:0000256" key="1">
    <source>
        <dbReference type="ARBA" id="ARBA00023002"/>
    </source>
</evidence>
<keyword evidence="2" id="KW-0460">Magnesium</keyword>